<feature type="compositionally biased region" description="Low complexity" evidence="3">
    <location>
        <begin position="178"/>
        <end position="197"/>
    </location>
</feature>
<feature type="region of interest" description="Disordered" evidence="3">
    <location>
        <begin position="178"/>
        <end position="304"/>
    </location>
</feature>
<accession>A0A9N9PNL0</accession>
<dbReference type="PROSITE" id="PS51450">
    <property type="entry name" value="LRR"/>
    <property type="match status" value="4"/>
</dbReference>
<feature type="region of interest" description="Disordered" evidence="3">
    <location>
        <begin position="607"/>
        <end position="714"/>
    </location>
</feature>
<dbReference type="SUPFAM" id="SSF52058">
    <property type="entry name" value="L domain-like"/>
    <property type="match status" value="1"/>
</dbReference>
<feature type="compositionally biased region" description="Basic and acidic residues" evidence="3">
    <location>
        <begin position="643"/>
        <end position="661"/>
    </location>
</feature>
<keyword evidence="5" id="KW-1185">Reference proteome</keyword>
<feature type="compositionally biased region" description="Low complexity" evidence="3">
    <location>
        <begin position="999"/>
        <end position="1017"/>
    </location>
</feature>
<feature type="region of interest" description="Disordered" evidence="3">
    <location>
        <begin position="412"/>
        <end position="480"/>
    </location>
</feature>
<name>A0A9N9PNL0_9HELO</name>
<evidence type="ECO:0000313" key="4">
    <source>
        <dbReference type="EMBL" id="CAG8960964.1"/>
    </source>
</evidence>
<dbReference type="SMART" id="SM00369">
    <property type="entry name" value="LRR_TYP"/>
    <property type="match status" value="8"/>
</dbReference>
<dbReference type="OrthoDB" id="7451790at2759"/>
<dbReference type="PANTHER" id="PTHR47566">
    <property type="match status" value="1"/>
</dbReference>
<feature type="compositionally biased region" description="Basic residues" evidence="3">
    <location>
        <begin position="1261"/>
        <end position="1272"/>
    </location>
</feature>
<feature type="compositionally biased region" description="Acidic residues" evidence="3">
    <location>
        <begin position="851"/>
        <end position="862"/>
    </location>
</feature>
<feature type="region of interest" description="Disordered" evidence="3">
    <location>
        <begin position="1210"/>
        <end position="1295"/>
    </location>
</feature>
<gene>
    <name evidence="4" type="ORF">HYFRA_00002502</name>
</gene>
<feature type="region of interest" description="Disordered" evidence="3">
    <location>
        <begin position="735"/>
        <end position="755"/>
    </location>
</feature>
<evidence type="ECO:0000256" key="1">
    <source>
        <dbReference type="ARBA" id="ARBA00022614"/>
    </source>
</evidence>
<dbReference type="InterPro" id="IPR032675">
    <property type="entry name" value="LRR_dom_sf"/>
</dbReference>
<dbReference type="Pfam" id="PF12799">
    <property type="entry name" value="LRR_4"/>
    <property type="match status" value="1"/>
</dbReference>
<feature type="region of interest" description="Disordered" evidence="3">
    <location>
        <begin position="1140"/>
        <end position="1167"/>
    </location>
</feature>
<keyword evidence="2" id="KW-0677">Repeat</keyword>
<dbReference type="Pfam" id="PF13855">
    <property type="entry name" value="LRR_8"/>
    <property type="match status" value="1"/>
</dbReference>
<feature type="compositionally biased region" description="Basic and acidic residues" evidence="3">
    <location>
        <begin position="1899"/>
        <end position="1912"/>
    </location>
</feature>
<dbReference type="GO" id="GO:0061499">
    <property type="term" value="C:outer plaque of mitotic spindle pole body"/>
    <property type="evidence" value="ECO:0007669"/>
    <property type="project" value="TreeGrafter"/>
</dbReference>
<comment type="caution">
    <text evidence="4">The sequence shown here is derived from an EMBL/GenBank/DDBJ whole genome shotgun (WGS) entry which is preliminary data.</text>
</comment>
<feature type="region of interest" description="Disordered" evidence="3">
    <location>
        <begin position="498"/>
        <end position="540"/>
    </location>
</feature>
<feature type="region of interest" description="Disordered" evidence="3">
    <location>
        <begin position="1877"/>
        <end position="1912"/>
    </location>
</feature>
<dbReference type="SMART" id="SM00365">
    <property type="entry name" value="LRR_SD22"/>
    <property type="match status" value="6"/>
</dbReference>
<dbReference type="InterPro" id="IPR001611">
    <property type="entry name" value="Leu-rich_rpt"/>
</dbReference>
<dbReference type="GO" id="GO:0031028">
    <property type="term" value="P:septation initiation signaling"/>
    <property type="evidence" value="ECO:0007669"/>
    <property type="project" value="TreeGrafter"/>
</dbReference>
<feature type="compositionally biased region" description="Basic and acidic residues" evidence="3">
    <location>
        <begin position="697"/>
        <end position="714"/>
    </location>
</feature>
<feature type="compositionally biased region" description="Polar residues" evidence="3">
    <location>
        <begin position="1238"/>
        <end position="1255"/>
    </location>
</feature>
<dbReference type="Proteomes" id="UP000696280">
    <property type="component" value="Unassembled WGS sequence"/>
</dbReference>
<protein>
    <recommendedName>
        <fullName evidence="6">Septation initiation network scaffold protein cdc11</fullName>
    </recommendedName>
</protein>
<dbReference type="GO" id="GO:0035591">
    <property type="term" value="F:signaling adaptor activity"/>
    <property type="evidence" value="ECO:0007669"/>
    <property type="project" value="TreeGrafter"/>
</dbReference>
<reference evidence="4" key="1">
    <citation type="submission" date="2021-07" db="EMBL/GenBank/DDBJ databases">
        <authorList>
            <person name="Durling M."/>
        </authorList>
    </citation>
    <scope>NUCLEOTIDE SEQUENCE</scope>
</reference>
<feature type="compositionally biased region" description="Polar residues" evidence="3">
    <location>
        <begin position="35"/>
        <end position="52"/>
    </location>
</feature>
<dbReference type="GO" id="GO:1902412">
    <property type="term" value="P:regulation of mitotic cytokinesis"/>
    <property type="evidence" value="ECO:0007669"/>
    <property type="project" value="TreeGrafter"/>
</dbReference>
<feature type="compositionally biased region" description="Low complexity" evidence="3">
    <location>
        <begin position="244"/>
        <end position="256"/>
    </location>
</feature>
<feature type="region of interest" description="Disordered" evidence="3">
    <location>
        <begin position="830"/>
        <end position="889"/>
    </location>
</feature>
<feature type="compositionally biased region" description="Polar residues" evidence="3">
    <location>
        <begin position="515"/>
        <end position="539"/>
    </location>
</feature>
<evidence type="ECO:0000256" key="2">
    <source>
        <dbReference type="ARBA" id="ARBA00022737"/>
    </source>
</evidence>
<proteinExistence type="predicted"/>
<feature type="compositionally biased region" description="Low complexity" evidence="3">
    <location>
        <begin position="18"/>
        <end position="34"/>
    </location>
</feature>
<dbReference type="InterPro" id="IPR025875">
    <property type="entry name" value="Leu-rich_rpt_4"/>
</dbReference>
<evidence type="ECO:0008006" key="6">
    <source>
        <dbReference type="Google" id="ProtNLM"/>
    </source>
</evidence>
<keyword evidence="1" id="KW-0433">Leucine-rich repeat</keyword>
<feature type="region of interest" description="Disordered" evidence="3">
    <location>
        <begin position="931"/>
        <end position="1021"/>
    </location>
</feature>
<feature type="compositionally biased region" description="Basic and acidic residues" evidence="3">
    <location>
        <begin position="97"/>
        <end position="113"/>
    </location>
</feature>
<evidence type="ECO:0000256" key="3">
    <source>
        <dbReference type="SAM" id="MobiDB-lite"/>
    </source>
</evidence>
<feature type="region of interest" description="Disordered" evidence="3">
    <location>
        <begin position="1"/>
        <end position="126"/>
    </location>
</feature>
<dbReference type="PANTHER" id="PTHR47566:SF1">
    <property type="entry name" value="PROTEIN NUD1"/>
    <property type="match status" value="1"/>
</dbReference>
<feature type="compositionally biased region" description="Polar residues" evidence="3">
    <location>
        <begin position="416"/>
        <end position="434"/>
    </location>
</feature>
<feature type="compositionally biased region" description="Polar residues" evidence="3">
    <location>
        <begin position="442"/>
        <end position="462"/>
    </location>
</feature>
<dbReference type="InterPro" id="IPR003591">
    <property type="entry name" value="Leu-rich_rpt_typical-subtyp"/>
</dbReference>
<dbReference type="Gene3D" id="3.80.10.10">
    <property type="entry name" value="Ribonuclease Inhibitor"/>
    <property type="match status" value="2"/>
</dbReference>
<organism evidence="4 5">
    <name type="scientific">Hymenoscyphus fraxineus</name>
    <dbReference type="NCBI Taxonomy" id="746836"/>
    <lineage>
        <taxon>Eukaryota</taxon>
        <taxon>Fungi</taxon>
        <taxon>Dikarya</taxon>
        <taxon>Ascomycota</taxon>
        <taxon>Pezizomycotina</taxon>
        <taxon>Leotiomycetes</taxon>
        <taxon>Helotiales</taxon>
        <taxon>Helotiaceae</taxon>
        <taxon>Hymenoscyphus</taxon>
    </lineage>
</organism>
<sequence>MDQAWLEDLSEDWPSEPKPSGSRSSSHSPAPSLPTCNSVSPRTTPRPQSQHSRIPKYNPQKKKSAAELGQYSTPLSERSLNDANVPLSQRASKVPSKLRDDISHNIREEEGTTRHRSHSDSANGSVQYNTIEYGSVNISPNKANHETPEWRRRLLQGDVAYGEKRDLFSSAGLENIFKPPAATAKPPKNFEESSVMPSSPPPYNHRKALSETGSFSGEEVDDATEKQARQPRQVQYRRASDGMSEFSSKNLSRSSSFQPRISADHNSNQGNGDDDLSMGAESSVIHQTSQKDIPGRVISGQSDFRNEEFSPVFMSRQPTGTGNIDFVAGIPPAELNKRLEEFREDSVDITNDDFNDSDASEKLELTADPDDFAHNGKFVNLRRGGRSQEASFQRRMLSPSSLPAIDESAMLPEESMQASTPKNLPTFNPVFNKTRTSDQQEKQASSSRSLSPIPQTPYANPSKSKEKQNENNSGSPLKLFDTYDTFTNQKLLRRLSQFEEDSSQDKSLANHEASRSASAETTIRTGGSKTTQQKASAKFSSFGKGDLDDYQFSEDISYDSQKSDDDCSMNHLPVLDRAQTTFTFQLDLSPEHDNGNNIASVKTKYTANSTHTTSTVKQRTTIQTARSGTANSDSTTELPSYKLVEDLQTPRKRDGDADGKRLRISPSKDSTPKRRRTLQESEVEVACSDSEVESESFGEREDQSVIGKKEKDASYIDDQQAANPKVLAMREILRPRSPTPSQKGQHKIGGNSRSQSGRHFLEKARLLQNQRIAQVQAELDASDGQRLAQAVGASQHLIDANRVGSVTTQDFLDEAKKIMAGIRGKALPRSGLASLEESEADNDRQRSMDGVEVEEEDLEDSYQESTREPFSRPPSRDGAPIQRLPQKQVDPELLNHLRKYQETNDFEGVVASSARSISMAKEATNAIREAQEVAEGKRSRVLSQQPSLGEYIESDPPNIRLSANPDLLRKRKHSATSTNPSRVVSGDGQDPEFLTQGYASSGSQSTSSSIPTASSRGSDSRRVIAPETVSHLIPEQIAGMVLDRQRNIWIKRKNSTDEGNLNFLPSDETEEDPFGGIPDLSVDETQELQRIKTVAAQLKHTTELLEEHHNQYHKNLVTAYSPSKKPTSEAVAMASSIPANSEYDSEDDDSHLSAIPRETSPITHRQKQAELEEQLDMGEEIEKEISIHEDRVRPITPQRRRNVTITFSSPLAELIPPTPDQDVYSSSFQRDSDESQDEGNSSIIVTKNASKQRSMSLRVRSSMKKPLRRGSLRGHSFPARPVSRIDERDEDGYNGDFQQRSVSVAAGTPAISRRAISTTSLTPRPTHEIGRLSLSPLSEFTMHQDDESFGLNVSYVDGGQPFQHGTNTKKTLSRTIKDLVEKISEVEPYEPFWEHIKEMDLSNKDLSNLHKLDEFCGKLVELNASHNQINQLDGISSSVRHLRISHNCLSDLTAWGHLRNLQYIDISNNEIESLSAFKNLVHLRGLRADNNMIKSVDGISQLDGLISLRLRGNLVESIDFRGTELQRLTHLDLRNNQIRDVQNLHELRSLSDLDLEENQLSSFYVEAPEGLETLRSLRLGGNDLERIDIGPYPNLRTLYLDKNRLVHLTGFLKAKHLDSLSLREQKEGAVIDLSFLSEAFEIRKLFMSGNLINSFEPKVDFLNLQYLELANCGLESLAPNLGQLICNTRVLNLNYNALKDISPLVGIVRLKKLHLAGNRLTSLRRVTADLSEFPGATLIDLRANPLTQGYYPPVLDGSMVLRQHNEEIPLPEPYTMARADSFKDAKYARCLDMSTKMLRRLFEIMMLRGCPRLKVLDGLNVNRALLDSRDNIWDALVARGLVIDFGSDAPKVCQAQITQPEAPGNVTAAASKADVGDAKRACEQEQEPVPVEATVPERPVSEERWGAEDSFA</sequence>
<feature type="compositionally biased region" description="Polar residues" evidence="3">
    <location>
        <begin position="70"/>
        <end position="91"/>
    </location>
</feature>
<dbReference type="EMBL" id="CAJVRL010000103">
    <property type="protein sequence ID" value="CAG8960964.1"/>
    <property type="molecule type" value="Genomic_DNA"/>
</dbReference>
<evidence type="ECO:0000313" key="5">
    <source>
        <dbReference type="Proteomes" id="UP000696280"/>
    </source>
</evidence>
<feature type="compositionally biased region" description="Polar residues" evidence="3">
    <location>
        <begin position="607"/>
        <end position="638"/>
    </location>
</feature>
<dbReference type="InterPro" id="IPR052574">
    <property type="entry name" value="CDIRP"/>
</dbReference>